<accession>A0A7J6FN59</accession>
<comment type="cofactor">
    <cofactor evidence="1">
        <name>Mn(2+)</name>
        <dbReference type="ChEBI" id="CHEBI:29035"/>
    </cofactor>
</comment>
<dbReference type="GO" id="GO:0000287">
    <property type="term" value="F:magnesium ion binding"/>
    <property type="evidence" value="ECO:0007669"/>
    <property type="project" value="InterPro"/>
</dbReference>
<dbReference type="Proteomes" id="UP000525078">
    <property type="component" value="Unassembled WGS sequence"/>
</dbReference>
<reference evidence="6 7" key="1">
    <citation type="journal article" date="2020" name="bioRxiv">
        <title>Sequence and annotation of 42 cannabis genomes reveals extensive copy number variation in cannabinoid synthesis and pathogen resistance genes.</title>
        <authorList>
            <person name="Mckernan K.J."/>
            <person name="Helbert Y."/>
            <person name="Kane L.T."/>
            <person name="Ebling H."/>
            <person name="Zhang L."/>
            <person name="Liu B."/>
            <person name="Eaton Z."/>
            <person name="Mclaughlin S."/>
            <person name="Kingan S."/>
            <person name="Baybayan P."/>
            <person name="Concepcion G."/>
            <person name="Jordan M."/>
            <person name="Riva A."/>
            <person name="Barbazuk W."/>
            <person name="Harkins T."/>
        </authorList>
    </citation>
    <scope>NUCLEOTIDE SEQUENCE [LARGE SCALE GENOMIC DNA]</scope>
    <source>
        <strain evidence="7">cv. Jamaican Lion 4</strain>
        <tissue evidence="6">Leaf</tissue>
    </source>
</reference>
<dbReference type="Pfam" id="PF03936">
    <property type="entry name" value="Terpene_synth_C"/>
    <property type="match status" value="1"/>
</dbReference>
<dbReference type="InterPro" id="IPR005630">
    <property type="entry name" value="Terpene_synthase_metal-bd"/>
</dbReference>
<proteinExistence type="predicted"/>
<keyword evidence="3" id="KW-0479">Metal-binding</keyword>
<evidence type="ECO:0000313" key="6">
    <source>
        <dbReference type="EMBL" id="KAF4371200.1"/>
    </source>
</evidence>
<dbReference type="GO" id="GO:0016114">
    <property type="term" value="P:terpenoid biosynthetic process"/>
    <property type="evidence" value="ECO:0007669"/>
    <property type="project" value="InterPro"/>
</dbReference>
<evidence type="ECO:0000256" key="3">
    <source>
        <dbReference type="ARBA" id="ARBA00022723"/>
    </source>
</evidence>
<dbReference type="PANTHER" id="PTHR31225:SF221">
    <property type="entry name" value="(-)-GERMACRENE D SYNTHASE"/>
    <property type="match status" value="1"/>
</dbReference>
<comment type="cofactor">
    <cofactor evidence="2">
        <name>Mg(2+)</name>
        <dbReference type="ChEBI" id="CHEBI:18420"/>
    </cofactor>
</comment>
<name>A0A7J6FN59_CANSA</name>
<dbReference type="PANTHER" id="PTHR31225">
    <property type="entry name" value="OS04G0344100 PROTEIN-RELATED"/>
    <property type="match status" value="1"/>
</dbReference>
<gene>
    <name evidence="6" type="ORF">F8388_020927</name>
</gene>
<evidence type="ECO:0000256" key="1">
    <source>
        <dbReference type="ARBA" id="ARBA00001936"/>
    </source>
</evidence>
<evidence type="ECO:0000256" key="2">
    <source>
        <dbReference type="ARBA" id="ARBA00001946"/>
    </source>
</evidence>
<dbReference type="Gene3D" id="1.10.600.10">
    <property type="entry name" value="Farnesyl Diphosphate Synthase"/>
    <property type="match status" value="1"/>
</dbReference>
<evidence type="ECO:0000256" key="4">
    <source>
        <dbReference type="ARBA" id="ARBA00023239"/>
    </source>
</evidence>
<dbReference type="EMBL" id="JAATIP010000113">
    <property type="protein sequence ID" value="KAF4371200.1"/>
    <property type="molecule type" value="Genomic_DNA"/>
</dbReference>
<keyword evidence="4" id="KW-0456">Lyase</keyword>
<dbReference type="InterPro" id="IPR008949">
    <property type="entry name" value="Isoprenoid_synthase_dom_sf"/>
</dbReference>
<sequence length="192" mass="22656">MLESYEEFEKMKRLIESHFEEAKWLNQRYFPSFDEHMRVSYVSCGNTMLISTSFVGMDNDIVTNQTLQWLSNDPKIVKASTLLSRFMDDIGSRKFEQERNHIPSSVECYIKQYEVSEEDALEELNKRVENHWKEINEDFIRPTIVPFPILVRVLNFTRVMDLIYKEGDDQYTNVGKVMKESISALLIDPIPL</sequence>
<comment type="caution">
    <text evidence="6">The sequence shown here is derived from an EMBL/GenBank/DDBJ whole genome shotgun (WGS) entry which is preliminary data.</text>
</comment>
<evidence type="ECO:0000259" key="5">
    <source>
        <dbReference type="Pfam" id="PF03936"/>
    </source>
</evidence>
<protein>
    <recommendedName>
        <fullName evidence="5">Terpene synthase metal-binding domain-containing protein</fullName>
    </recommendedName>
</protein>
<evidence type="ECO:0000313" key="7">
    <source>
        <dbReference type="Proteomes" id="UP000525078"/>
    </source>
</evidence>
<dbReference type="AlphaFoldDB" id="A0A7J6FN59"/>
<dbReference type="SUPFAM" id="SSF48576">
    <property type="entry name" value="Terpenoid synthases"/>
    <property type="match status" value="1"/>
</dbReference>
<feature type="domain" description="Terpene synthase metal-binding" evidence="5">
    <location>
        <begin position="10"/>
        <end position="134"/>
    </location>
</feature>
<dbReference type="InterPro" id="IPR050148">
    <property type="entry name" value="Terpene_synthase-like"/>
</dbReference>
<dbReference type="GO" id="GO:0010333">
    <property type="term" value="F:terpene synthase activity"/>
    <property type="evidence" value="ECO:0007669"/>
    <property type="project" value="InterPro"/>
</dbReference>
<organism evidence="6 7">
    <name type="scientific">Cannabis sativa</name>
    <name type="common">Hemp</name>
    <name type="synonym">Marijuana</name>
    <dbReference type="NCBI Taxonomy" id="3483"/>
    <lineage>
        <taxon>Eukaryota</taxon>
        <taxon>Viridiplantae</taxon>
        <taxon>Streptophyta</taxon>
        <taxon>Embryophyta</taxon>
        <taxon>Tracheophyta</taxon>
        <taxon>Spermatophyta</taxon>
        <taxon>Magnoliopsida</taxon>
        <taxon>eudicotyledons</taxon>
        <taxon>Gunneridae</taxon>
        <taxon>Pentapetalae</taxon>
        <taxon>rosids</taxon>
        <taxon>fabids</taxon>
        <taxon>Rosales</taxon>
        <taxon>Cannabaceae</taxon>
        <taxon>Cannabis</taxon>
    </lineage>
</organism>